<organism evidence="1 2">
    <name type="scientific">Phaeospirillum tilakii</name>
    <dbReference type="NCBI Taxonomy" id="741673"/>
    <lineage>
        <taxon>Bacteria</taxon>
        <taxon>Pseudomonadati</taxon>
        <taxon>Pseudomonadota</taxon>
        <taxon>Alphaproteobacteria</taxon>
        <taxon>Rhodospirillales</taxon>
        <taxon>Rhodospirillaceae</taxon>
        <taxon>Phaeospirillum</taxon>
    </lineage>
</organism>
<protein>
    <submittedName>
        <fullName evidence="1">Uncharacterized protein</fullName>
    </submittedName>
</protein>
<accession>A0ABW5CEU8</accession>
<dbReference type="RefSeq" id="WP_377317055.1">
    <property type="nucleotide sequence ID" value="NZ_JBHUIY010000025.1"/>
</dbReference>
<evidence type="ECO:0000313" key="1">
    <source>
        <dbReference type="EMBL" id="MFD2234640.1"/>
    </source>
</evidence>
<comment type="caution">
    <text evidence="1">The sequence shown here is derived from an EMBL/GenBank/DDBJ whole genome shotgun (WGS) entry which is preliminary data.</text>
</comment>
<dbReference type="Proteomes" id="UP001597296">
    <property type="component" value="Unassembled WGS sequence"/>
</dbReference>
<sequence length="62" mass="6124">MLGPAELREINEALAQAGADPAPDGRGPYLSAAFAAAMALARALREATAGSAAGREPPPPAP</sequence>
<gene>
    <name evidence="1" type="ORF">ACFSNB_12575</name>
</gene>
<dbReference type="EMBL" id="JBHUIY010000025">
    <property type="protein sequence ID" value="MFD2234640.1"/>
    <property type="molecule type" value="Genomic_DNA"/>
</dbReference>
<proteinExistence type="predicted"/>
<evidence type="ECO:0000313" key="2">
    <source>
        <dbReference type="Proteomes" id="UP001597296"/>
    </source>
</evidence>
<name>A0ABW5CEU8_9PROT</name>
<keyword evidence="2" id="KW-1185">Reference proteome</keyword>
<reference evidence="2" key="1">
    <citation type="journal article" date="2019" name="Int. J. Syst. Evol. Microbiol.">
        <title>The Global Catalogue of Microorganisms (GCM) 10K type strain sequencing project: providing services to taxonomists for standard genome sequencing and annotation.</title>
        <authorList>
            <consortium name="The Broad Institute Genomics Platform"/>
            <consortium name="The Broad Institute Genome Sequencing Center for Infectious Disease"/>
            <person name="Wu L."/>
            <person name="Ma J."/>
        </authorList>
    </citation>
    <scope>NUCLEOTIDE SEQUENCE [LARGE SCALE GENOMIC DNA]</scope>
    <source>
        <strain evidence="2">KCTC 15012</strain>
    </source>
</reference>